<keyword evidence="4" id="KW-1185">Reference proteome</keyword>
<dbReference type="AlphaFoldDB" id="A0A841H5G0"/>
<comment type="caution">
    <text evidence="3">The sequence shown here is derived from an EMBL/GenBank/DDBJ whole genome shotgun (WGS) entry which is preliminary data.</text>
</comment>
<dbReference type="SMART" id="SM00065">
    <property type="entry name" value="GAF"/>
    <property type="match status" value="1"/>
</dbReference>
<reference evidence="3 4" key="1">
    <citation type="submission" date="2020-08" db="EMBL/GenBank/DDBJ databases">
        <title>Genomic Encyclopedia of Type Strains, Phase IV (KMG-IV): sequencing the most valuable type-strain genomes for metagenomic binning, comparative biology and taxonomic classification.</title>
        <authorList>
            <person name="Goeker M."/>
        </authorList>
    </citation>
    <scope>NUCLEOTIDE SEQUENCE [LARGE SCALE GENOMIC DNA]</scope>
    <source>
        <strain evidence="3 4">DSM 29007</strain>
    </source>
</reference>
<proteinExistence type="predicted"/>
<feature type="domain" description="GAF" evidence="2">
    <location>
        <begin position="251"/>
        <end position="400"/>
    </location>
</feature>
<protein>
    <submittedName>
        <fullName evidence="3">Putative methionine-R-sulfoxide reductase with GAF domain</fullName>
    </submittedName>
</protein>
<keyword evidence="1" id="KW-0175">Coiled coil</keyword>
<dbReference type="RefSeq" id="WP_170038682.1">
    <property type="nucleotide sequence ID" value="NZ_JABDTL010000002.1"/>
</dbReference>
<evidence type="ECO:0000313" key="4">
    <source>
        <dbReference type="Proteomes" id="UP000582837"/>
    </source>
</evidence>
<accession>A0A841H5G0</accession>
<name>A0A841H5G0_9BACT</name>
<dbReference type="InterPro" id="IPR003018">
    <property type="entry name" value="GAF"/>
</dbReference>
<dbReference type="Pfam" id="PF13185">
    <property type="entry name" value="GAF_2"/>
    <property type="match status" value="1"/>
</dbReference>
<dbReference type="EMBL" id="JACHIA010000022">
    <property type="protein sequence ID" value="MBB6073208.1"/>
    <property type="molecule type" value="Genomic_DNA"/>
</dbReference>
<evidence type="ECO:0000259" key="2">
    <source>
        <dbReference type="SMART" id="SM00065"/>
    </source>
</evidence>
<dbReference type="SUPFAM" id="SSF55781">
    <property type="entry name" value="GAF domain-like"/>
    <property type="match status" value="1"/>
</dbReference>
<evidence type="ECO:0000313" key="3">
    <source>
        <dbReference type="EMBL" id="MBB6073208.1"/>
    </source>
</evidence>
<gene>
    <name evidence="3" type="ORF">HNQ61_004875</name>
</gene>
<evidence type="ECO:0000256" key="1">
    <source>
        <dbReference type="SAM" id="Coils"/>
    </source>
</evidence>
<dbReference type="Gene3D" id="3.30.450.40">
    <property type="match status" value="1"/>
</dbReference>
<feature type="coiled-coil region" evidence="1">
    <location>
        <begin position="173"/>
        <end position="207"/>
    </location>
</feature>
<organism evidence="3 4">
    <name type="scientific">Longimicrobium terrae</name>
    <dbReference type="NCBI Taxonomy" id="1639882"/>
    <lineage>
        <taxon>Bacteria</taxon>
        <taxon>Pseudomonadati</taxon>
        <taxon>Gemmatimonadota</taxon>
        <taxon>Longimicrobiia</taxon>
        <taxon>Longimicrobiales</taxon>
        <taxon>Longimicrobiaceae</taxon>
        <taxon>Longimicrobium</taxon>
    </lineage>
</organism>
<sequence length="403" mass="43793">MFFPVRLHDAVDTETVLRRLLPVLAGARERRVAYAAFNAGRGLLDQRWTVLDSGEVEVAPLELEPSRLHSLLMDDVGGDRPLRPAESVAVWVLRDLLPGIDPDKSWVRVRAIAHDGALLGALIVAEPRRFSFSRKTEGPVPAAGDVLEMALARALALRAAGPALGGEKPVSLAESVLERLRESERAVAEARAEMERSRGRIEALERAASGATELLMDAHVDLDRRAAKHQRQTRVMFLLRKLMERNAAGMEPRELAVEIVRTVAEAFGGGRCSLMLVDETGDNRELRLGAAIGLPPELVADGVRIPMGSGVSGRVARTRLPLVVRDPHDSGDAALMGDDWYTSDAFVSLPLVSRGRLLGVLNLTNFRAGTVDDTEVEQLRLVSLCVGLLADHAGLPERLFLPA</sequence>
<dbReference type="Proteomes" id="UP000582837">
    <property type="component" value="Unassembled WGS sequence"/>
</dbReference>
<dbReference type="InterPro" id="IPR029016">
    <property type="entry name" value="GAF-like_dom_sf"/>
</dbReference>